<proteinExistence type="predicted"/>
<feature type="region of interest" description="Disordered" evidence="1">
    <location>
        <begin position="575"/>
        <end position="596"/>
    </location>
</feature>
<dbReference type="AlphaFoldDB" id="A0A4S4N034"/>
<dbReference type="Proteomes" id="UP000308730">
    <property type="component" value="Unassembled WGS sequence"/>
</dbReference>
<gene>
    <name evidence="2" type="ORF">EUX98_g2011</name>
</gene>
<sequence>MRLIFASSLSFRRYASSATATSPRHLVSKSSRSATSTIIDTPARPTSKRRPPDPPPHDATTAPETFDARMAPILHTLSRPRYHRFHTQATLRVHVFLDTFNRTDFYQACEALIYRLLSMKNFVGAVTVFRRMRFLGLLPSAHIQQQMRLLQALAEEPAESDLLRIIERMFKLLPGDDAFLRAVVHIIGAATKATPEFFQEIIDAHKRMSVTHTAVSDATMALVKSYVVARSPKPVAPEGWMKEGYIFLEKNHPSLAEAFLYQISVHRDARHDQILGNLLIQAQLIDYKYDVAFQLYRTLRRTTSFQPNWRTFWHLFFIFDVKPRSFKSRKIRTSSALPGPRVFFHDMLHLQDQLPRKTPSHARVFHVDTLKRAIQTFLTARDYAAVHVALRTGTAYGLPLITPIYRLVVKHLAEQVVREGGQQPFHAATSWTQHFLKDYQPAGNMGPVHAVLSMGAPPKTTASAPPEGMPSVAAILGLEPAKKSFWDPAPLCNVLERAMLASRRIDDDDDNMHQHRWLQRELAAAGREMTPTESPFNRTPAKKKNRSLKLKEALQHMRVADVAPPKPPLKQVWRRFPTSVSRRRCHSRTRKPPKTT</sequence>
<protein>
    <submittedName>
        <fullName evidence="2">Uncharacterized protein</fullName>
    </submittedName>
</protein>
<comment type="caution">
    <text evidence="2">The sequence shown here is derived from an EMBL/GenBank/DDBJ whole genome shotgun (WGS) entry which is preliminary data.</text>
</comment>
<feature type="region of interest" description="Disordered" evidence="1">
    <location>
        <begin position="526"/>
        <end position="545"/>
    </location>
</feature>
<feature type="compositionally biased region" description="Polar residues" evidence="1">
    <location>
        <begin position="22"/>
        <end position="39"/>
    </location>
</feature>
<feature type="region of interest" description="Disordered" evidence="1">
    <location>
        <begin position="22"/>
        <end position="63"/>
    </location>
</feature>
<organism evidence="2 3">
    <name type="scientific">Antrodiella citrinella</name>
    <dbReference type="NCBI Taxonomy" id="2447956"/>
    <lineage>
        <taxon>Eukaryota</taxon>
        <taxon>Fungi</taxon>
        <taxon>Dikarya</taxon>
        <taxon>Basidiomycota</taxon>
        <taxon>Agaricomycotina</taxon>
        <taxon>Agaricomycetes</taxon>
        <taxon>Polyporales</taxon>
        <taxon>Steccherinaceae</taxon>
        <taxon>Antrodiella</taxon>
    </lineage>
</organism>
<dbReference type="EMBL" id="SGPM01000028">
    <property type="protein sequence ID" value="THH32182.1"/>
    <property type="molecule type" value="Genomic_DNA"/>
</dbReference>
<accession>A0A4S4N034</accession>
<evidence type="ECO:0000313" key="3">
    <source>
        <dbReference type="Proteomes" id="UP000308730"/>
    </source>
</evidence>
<feature type="compositionally biased region" description="Basic residues" evidence="1">
    <location>
        <begin position="581"/>
        <end position="596"/>
    </location>
</feature>
<reference evidence="2 3" key="1">
    <citation type="submission" date="2019-02" db="EMBL/GenBank/DDBJ databases">
        <title>Genome sequencing of the rare red list fungi Antrodiella citrinella (Flaviporus citrinellus).</title>
        <authorList>
            <person name="Buettner E."/>
            <person name="Kellner H."/>
        </authorList>
    </citation>
    <scope>NUCLEOTIDE SEQUENCE [LARGE SCALE GENOMIC DNA]</scope>
    <source>
        <strain evidence="2 3">DSM 108506</strain>
    </source>
</reference>
<name>A0A4S4N034_9APHY</name>
<evidence type="ECO:0000256" key="1">
    <source>
        <dbReference type="SAM" id="MobiDB-lite"/>
    </source>
</evidence>
<keyword evidence="3" id="KW-1185">Reference proteome</keyword>
<evidence type="ECO:0000313" key="2">
    <source>
        <dbReference type="EMBL" id="THH32182.1"/>
    </source>
</evidence>